<evidence type="ECO:0000256" key="1">
    <source>
        <dbReference type="SAM" id="Phobius"/>
    </source>
</evidence>
<keyword evidence="1" id="KW-0472">Membrane</keyword>
<accession>A0A2V2V2J6</accession>
<gene>
    <name evidence="2" type="ORF">C4B63_48g93</name>
</gene>
<dbReference type="EMBL" id="PRFA01000048">
    <property type="protein sequence ID" value="PWU90797.1"/>
    <property type="molecule type" value="Genomic_DNA"/>
</dbReference>
<dbReference type="InterPro" id="IPR006461">
    <property type="entry name" value="PLAC_motif_containing"/>
</dbReference>
<dbReference type="AlphaFoldDB" id="A0A2V2V2J6"/>
<organism evidence="2 3">
    <name type="scientific">Trypanosoma cruzi</name>
    <dbReference type="NCBI Taxonomy" id="5693"/>
    <lineage>
        <taxon>Eukaryota</taxon>
        <taxon>Discoba</taxon>
        <taxon>Euglenozoa</taxon>
        <taxon>Kinetoplastea</taxon>
        <taxon>Metakinetoplastina</taxon>
        <taxon>Trypanosomatida</taxon>
        <taxon>Trypanosomatidae</taxon>
        <taxon>Trypanosoma</taxon>
        <taxon>Schizotrypanum</taxon>
    </lineage>
</organism>
<keyword evidence="1" id="KW-1133">Transmembrane helix</keyword>
<dbReference type="VEuPathDB" id="TriTrypDB:TcCL_ESM02237"/>
<dbReference type="VEuPathDB" id="TriTrypDB:TCDM_13955"/>
<dbReference type="Proteomes" id="UP000246121">
    <property type="component" value="Unassembled WGS sequence"/>
</dbReference>
<dbReference type="Pfam" id="PF04749">
    <property type="entry name" value="PLAC8"/>
    <property type="match status" value="1"/>
</dbReference>
<evidence type="ECO:0000313" key="2">
    <source>
        <dbReference type="EMBL" id="PWU90797.1"/>
    </source>
</evidence>
<feature type="transmembrane region" description="Helical" evidence="1">
    <location>
        <begin position="112"/>
        <end position="134"/>
    </location>
</feature>
<dbReference type="VEuPathDB" id="TriTrypDB:TcG_05110"/>
<comment type="caution">
    <text evidence="2">The sequence shown here is derived from an EMBL/GenBank/DDBJ whole genome shotgun (WGS) entry which is preliminary data.</text>
</comment>
<feature type="transmembrane region" description="Helical" evidence="1">
    <location>
        <begin position="140"/>
        <end position="157"/>
    </location>
</feature>
<sequence>MGFTVGLLSCCEDMGTCCDVCCCFACNTSRQWSAADGIPNNCGLCCCLGSCFFPVISTCLLRQKVSSMYFLQENLLLTFLIGWFCSACSACQTHRELTLRGANPGGCCCQSIFSSFSLVISFFFFCFCCCYASCEDACSSFPACGSAVFFFILLFTCP</sequence>
<protein>
    <submittedName>
        <fullName evidence="2">Uncharacterized protein</fullName>
    </submittedName>
</protein>
<dbReference type="NCBIfam" id="TIGR01571">
    <property type="entry name" value="A_thal_Cys_rich"/>
    <property type="match status" value="1"/>
</dbReference>
<proteinExistence type="predicted"/>
<keyword evidence="1" id="KW-0812">Transmembrane</keyword>
<dbReference type="VEuPathDB" id="TriTrypDB:TcCLB.507641.250"/>
<evidence type="ECO:0000313" key="3">
    <source>
        <dbReference type="Proteomes" id="UP000246121"/>
    </source>
</evidence>
<dbReference type="VEuPathDB" id="TriTrypDB:BCY84_10791"/>
<reference evidence="2 3" key="1">
    <citation type="journal article" date="2018" name="Microb. Genom.">
        <title>Expanding an expanded genome: long-read sequencing of Trypanosoma cruzi.</title>
        <authorList>
            <person name="Berna L."/>
            <person name="Rodriguez M."/>
            <person name="Chiribao M.L."/>
            <person name="Parodi-Talice A."/>
            <person name="Pita S."/>
            <person name="Rijo G."/>
            <person name="Alvarez-Valin F."/>
            <person name="Robello C."/>
        </authorList>
    </citation>
    <scope>NUCLEOTIDE SEQUENCE [LARGE SCALE GENOMIC DNA]</scope>
    <source>
        <strain evidence="2 3">Dm28c</strain>
    </source>
</reference>
<feature type="transmembrane region" description="Helical" evidence="1">
    <location>
        <begin position="74"/>
        <end position="91"/>
    </location>
</feature>
<dbReference type="VEuPathDB" id="TriTrypDB:TcBrA4_0017030"/>
<dbReference type="VEuPathDB" id="TriTrypDB:C4B63_48g93"/>
<name>A0A2V2V2J6_TRYCR</name>